<comment type="caution">
    <text evidence="2">The sequence shown here is derived from an EMBL/GenBank/DDBJ whole genome shotgun (WGS) entry which is preliminary data.</text>
</comment>
<sequence>MDEELTRAVEEKSHVIGSKHKLPMPRVGSGKGSPLKPRKVHVSRRQQRVREKRGFDLSEFGRERRVAHQKDKPSTSTAGDKTLNKSTSPPPETPPPETPPPTAQETPPPTAQEAPASPPVQQTSSPTPLSPAAPVAAESPIPFKDNGPLSLQIRDDSQLLAAMSQDGETSSLGSDVSDQATDDELGLFEREIEKWQRVESRIEYAIRDTWYEISKNTTPDPRDSEILETLVTLHNMSNAVANSMAHLKGYLVQQCHQRENWGKELEITRDEISSGIRAAEYSEYISLITQCARGDCQECTEVLEFDGAYNRYDELFSLLSLTAGNGILHLFPDCGVDSLPLLLVIPRLEGGVGNSAGLTATTLHTCFDEVGVAVSTISIFCDDEEVTVAAAFDVFSDNVVFGVAIVPSSSSELPSSL</sequence>
<dbReference type="EMBL" id="CACRXK020001840">
    <property type="protein sequence ID" value="CAB3991387.1"/>
    <property type="molecule type" value="Genomic_DNA"/>
</dbReference>
<keyword evidence="3" id="KW-1185">Reference proteome</keyword>
<feature type="compositionally biased region" description="Pro residues" evidence="1">
    <location>
        <begin position="88"/>
        <end position="110"/>
    </location>
</feature>
<feature type="compositionally biased region" description="Low complexity" evidence="1">
    <location>
        <begin position="111"/>
        <end position="137"/>
    </location>
</feature>
<proteinExistence type="predicted"/>
<name>A0A7D9HT58_PARCT</name>
<evidence type="ECO:0000313" key="2">
    <source>
        <dbReference type="EMBL" id="CAB3991387.1"/>
    </source>
</evidence>
<evidence type="ECO:0000313" key="3">
    <source>
        <dbReference type="Proteomes" id="UP001152795"/>
    </source>
</evidence>
<feature type="compositionally biased region" description="Basic and acidic residues" evidence="1">
    <location>
        <begin position="1"/>
        <end position="14"/>
    </location>
</feature>
<feature type="compositionally biased region" description="Basic residues" evidence="1">
    <location>
        <begin position="36"/>
        <end position="47"/>
    </location>
</feature>
<gene>
    <name evidence="2" type="ORF">PACLA_8A029610</name>
</gene>
<dbReference type="Proteomes" id="UP001152795">
    <property type="component" value="Unassembled WGS sequence"/>
</dbReference>
<organism evidence="2 3">
    <name type="scientific">Paramuricea clavata</name>
    <name type="common">Red gorgonian</name>
    <name type="synonym">Violescent sea-whip</name>
    <dbReference type="NCBI Taxonomy" id="317549"/>
    <lineage>
        <taxon>Eukaryota</taxon>
        <taxon>Metazoa</taxon>
        <taxon>Cnidaria</taxon>
        <taxon>Anthozoa</taxon>
        <taxon>Octocorallia</taxon>
        <taxon>Malacalcyonacea</taxon>
        <taxon>Plexauridae</taxon>
        <taxon>Paramuricea</taxon>
    </lineage>
</organism>
<accession>A0A7D9HT58</accession>
<feature type="region of interest" description="Disordered" evidence="1">
    <location>
        <begin position="1"/>
        <end position="150"/>
    </location>
</feature>
<reference evidence="2" key="1">
    <citation type="submission" date="2020-04" db="EMBL/GenBank/DDBJ databases">
        <authorList>
            <person name="Alioto T."/>
            <person name="Alioto T."/>
            <person name="Gomez Garrido J."/>
        </authorList>
    </citation>
    <scope>NUCLEOTIDE SEQUENCE</scope>
    <source>
        <strain evidence="2">A484AB</strain>
    </source>
</reference>
<protein>
    <submittedName>
        <fullName evidence="2">Uncharacterized protein</fullName>
    </submittedName>
</protein>
<dbReference type="AlphaFoldDB" id="A0A7D9HT58"/>
<feature type="compositionally biased region" description="Basic and acidic residues" evidence="1">
    <location>
        <begin position="48"/>
        <end position="73"/>
    </location>
</feature>
<evidence type="ECO:0000256" key="1">
    <source>
        <dbReference type="SAM" id="MobiDB-lite"/>
    </source>
</evidence>